<keyword evidence="4" id="KW-1185">Reference proteome</keyword>
<organism evidence="3 4">
    <name type="scientific">Lupinus albus</name>
    <name type="common">White lupine</name>
    <name type="synonym">Lupinus termis</name>
    <dbReference type="NCBI Taxonomy" id="3870"/>
    <lineage>
        <taxon>Eukaryota</taxon>
        <taxon>Viridiplantae</taxon>
        <taxon>Streptophyta</taxon>
        <taxon>Embryophyta</taxon>
        <taxon>Tracheophyta</taxon>
        <taxon>Spermatophyta</taxon>
        <taxon>Magnoliopsida</taxon>
        <taxon>eudicotyledons</taxon>
        <taxon>Gunneridae</taxon>
        <taxon>Pentapetalae</taxon>
        <taxon>rosids</taxon>
        <taxon>fabids</taxon>
        <taxon>Fabales</taxon>
        <taxon>Fabaceae</taxon>
        <taxon>Papilionoideae</taxon>
        <taxon>50 kb inversion clade</taxon>
        <taxon>genistoids sensu lato</taxon>
        <taxon>core genistoids</taxon>
        <taxon>Genisteae</taxon>
        <taxon>Lupinus</taxon>
    </lineage>
</organism>
<comment type="caution">
    <text evidence="3">The sequence shown here is derived from an EMBL/GenBank/DDBJ whole genome shotgun (WGS) entry which is preliminary data.</text>
</comment>
<comment type="function">
    <text evidence="1">Component of the FACT complex, a general chromatin factor that acts to reorganize nucleosomes. The FACT complex is involved in multiple processes that require DNA as a template such as mRNA elongation, DNA replication and DNA repair. During transcription elongation the FACT complex acts as a histone chaperone that both destabilizes and restores nucleosomal structure. It facilitates the passage of RNA polymerase II and transcription by promoting the dissociation of one histone H2A-H2B dimer from the nucleosome, then subsequently promotes the reestablishment of the nucleosome following the passage of RNA polymerase II.</text>
</comment>
<evidence type="ECO:0000313" key="3">
    <source>
        <dbReference type="EMBL" id="KAE9598839.1"/>
    </source>
</evidence>
<dbReference type="Proteomes" id="UP000447434">
    <property type="component" value="Chromosome 15"/>
</dbReference>
<gene>
    <name evidence="3" type="ORF">Lalb_Chr15g0085261</name>
</gene>
<evidence type="ECO:0000256" key="1">
    <source>
        <dbReference type="RuleBase" id="RU367052"/>
    </source>
</evidence>
<dbReference type="EMBL" id="WOCE01000015">
    <property type="protein sequence ID" value="KAE9598839.1"/>
    <property type="molecule type" value="Genomic_DNA"/>
</dbReference>
<keyword evidence="3" id="KW-0378">Hydrolase</keyword>
<proteinExistence type="inferred from homology"/>
<sequence>MADHRNGGNKPANGKASAAGTAYSIDLNAFQTRLGAFYSHWDEHKTDIWGSSDAIAIACPPPSEDLRYLKQLWFS</sequence>
<comment type="similarity">
    <text evidence="1">Belongs to the peptidase M24 family. SPT16 subfamily.</text>
</comment>
<name>A0A6A4PDM5_LUPAL</name>
<dbReference type="InterPro" id="IPR029148">
    <property type="entry name" value="FACT-SPT16_Nlobe"/>
</dbReference>
<dbReference type="GO" id="GO:0035101">
    <property type="term" value="C:FACT complex"/>
    <property type="evidence" value="ECO:0007669"/>
    <property type="project" value="UniProtKB-UniRule"/>
</dbReference>
<dbReference type="GO" id="GO:0004177">
    <property type="term" value="F:aminopeptidase activity"/>
    <property type="evidence" value="ECO:0007669"/>
    <property type="project" value="UniProtKB-KW"/>
</dbReference>
<comment type="subunit">
    <text evidence="1">Component of the FACT complex.</text>
</comment>
<keyword evidence="1" id="KW-0227">DNA damage</keyword>
<dbReference type="InterPro" id="IPR040258">
    <property type="entry name" value="Spt16"/>
</dbReference>
<dbReference type="OrthoDB" id="10251642at2759"/>
<keyword evidence="1" id="KW-0539">Nucleus</keyword>
<dbReference type="InterPro" id="IPR029149">
    <property type="entry name" value="Creatin/AminoP/Spt16_N"/>
</dbReference>
<dbReference type="AlphaFoldDB" id="A0A6A4PDM5"/>
<dbReference type="PANTHER" id="PTHR13980">
    <property type="entry name" value="CDC68 RELATED"/>
    <property type="match status" value="1"/>
</dbReference>
<reference evidence="4" key="1">
    <citation type="journal article" date="2020" name="Nat. Commun.">
        <title>Genome sequence of the cluster root forming white lupin.</title>
        <authorList>
            <person name="Hufnagel B."/>
            <person name="Marques A."/>
            <person name="Soriano A."/>
            <person name="Marques L."/>
            <person name="Divol F."/>
            <person name="Doumas P."/>
            <person name="Sallet E."/>
            <person name="Mancinotti D."/>
            <person name="Carrere S."/>
            <person name="Marande W."/>
            <person name="Arribat S."/>
            <person name="Keller J."/>
            <person name="Huneau C."/>
            <person name="Blein T."/>
            <person name="Aime D."/>
            <person name="Laguerre M."/>
            <person name="Taylor J."/>
            <person name="Schubert V."/>
            <person name="Nelson M."/>
            <person name="Geu-Flores F."/>
            <person name="Crespi M."/>
            <person name="Gallardo-Guerrero K."/>
            <person name="Delaux P.-M."/>
            <person name="Salse J."/>
            <person name="Berges H."/>
            <person name="Guyot R."/>
            <person name="Gouzy J."/>
            <person name="Peret B."/>
        </authorList>
    </citation>
    <scope>NUCLEOTIDE SEQUENCE [LARGE SCALE GENOMIC DNA]</scope>
    <source>
        <strain evidence="4">cv. Amiga</strain>
    </source>
</reference>
<keyword evidence="1" id="KW-0235">DNA replication</keyword>
<dbReference type="GO" id="GO:0006368">
    <property type="term" value="P:transcription elongation by RNA polymerase II"/>
    <property type="evidence" value="ECO:0007669"/>
    <property type="project" value="TreeGrafter"/>
</dbReference>
<dbReference type="GO" id="GO:0006260">
    <property type="term" value="P:DNA replication"/>
    <property type="evidence" value="ECO:0007669"/>
    <property type="project" value="UniProtKB-KW"/>
</dbReference>
<evidence type="ECO:0000259" key="2">
    <source>
        <dbReference type="Pfam" id="PF14826"/>
    </source>
</evidence>
<dbReference type="Pfam" id="PF14826">
    <property type="entry name" value="FACT-Spt16_Nlob"/>
    <property type="match status" value="1"/>
</dbReference>
<dbReference type="Gene3D" id="3.40.350.10">
    <property type="entry name" value="Creatinase/prolidase N-terminal domain"/>
    <property type="match status" value="1"/>
</dbReference>
<protein>
    <recommendedName>
        <fullName evidence="1">FACT complex subunit</fullName>
    </recommendedName>
</protein>
<dbReference type="PANTHER" id="PTHR13980:SF18">
    <property type="entry name" value="FACT COMPLEX SUBUNIT SPT16"/>
    <property type="match status" value="1"/>
</dbReference>
<keyword evidence="1" id="KW-0234">DNA repair</keyword>
<accession>A0A6A4PDM5</accession>
<keyword evidence="1" id="KW-0158">Chromosome</keyword>
<keyword evidence="1" id="KW-0805">Transcription regulation</keyword>
<dbReference type="GO" id="GO:0006281">
    <property type="term" value="P:DNA repair"/>
    <property type="evidence" value="ECO:0007669"/>
    <property type="project" value="UniProtKB-UniRule"/>
</dbReference>
<feature type="domain" description="FACT complex subunit SPT16 N-terminal lobe" evidence="2">
    <location>
        <begin position="25"/>
        <end position="72"/>
    </location>
</feature>
<keyword evidence="3" id="KW-0031">Aminopeptidase</keyword>
<keyword evidence="1" id="KW-0804">Transcription</keyword>
<comment type="subcellular location">
    <subcellularLocation>
        <location evidence="1">Nucleus</location>
    </subcellularLocation>
    <subcellularLocation>
        <location evidence="1">Chromosome</location>
    </subcellularLocation>
</comment>
<dbReference type="GO" id="GO:0031491">
    <property type="term" value="F:nucleosome binding"/>
    <property type="evidence" value="ECO:0007669"/>
    <property type="project" value="TreeGrafter"/>
</dbReference>
<keyword evidence="3" id="KW-0645">Protease</keyword>
<evidence type="ECO:0000313" key="4">
    <source>
        <dbReference type="Proteomes" id="UP000447434"/>
    </source>
</evidence>